<dbReference type="PANTHER" id="PTHR21011">
    <property type="entry name" value="MITOCHONDRIAL 28S RIBOSOMAL PROTEIN S6"/>
    <property type="match status" value="1"/>
</dbReference>
<keyword evidence="4" id="KW-0496">Mitochondrion</keyword>
<dbReference type="FunFam" id="3.30.70.60:FF:000007">
    <property type="entry name" value="37S ribosomal protein Mrp17"/>
    <property type="match status" value="1"/>
</dbReference>
<dbReference type="OrthoDB" id="10259681at2759"/>
<evidence type="ECO:0000313" key="9">
    <source>
        <dbReference type="Proteomes" id="UP000799776"/>
    </source>
</evidence>
<dbReference type="InterPro" id="IPR035980">
    <property type="entry name" value="Ribosomal_bS6_sf"/>
</dbReference>
<dbReference type="InterPro" id="IPR014717">
    <property type="entry name" value="Transl_elong_EF1B/ribsomal_bS6"/>
</dbReference>
<evidence type="ECO:0000256" key="4">
    <source>
        <dbReference type="ARBA" id="ARBA00023128"/>
    </source>
</evidence>
<evidence type="ECO:0000313" key="8">
    <source>
        <dbReference type="EMBL" id="KAF2087938.1"/>
    </source>
</evidence>
<keyword evidence="5" id="KW-0687">Ribonucleoprotein</keyword>
<protein>
    <recommendedName>
        <fullName evidence="6">Small ribosomal subunit protein bS6m</fullName>
    </recommendedName>
</protein>
<evidence type="ECO:0000256" key="7">
    <source>
        <dbReference type="ARBA" id="ARBA00037226"/>
    </source>
</evidence>
<dbReference type="Gene3D" id="3.30.70.60">
    <property type="match status" value="1"/>
</dbReference>
<name>A0A9P4HXZ5_9PEZI</name>
<dbReference type="EMBL" id="ML978718">
    <property type="protein sequence ID" value="KAF2087938.1"/>
    <property type="molecule type" value="Genomic_DNA"/>
</dbReference>
<accession>A0A9P4HXZ5</accession>
<evidence type="ECO:0000256" key="3">
    <source>
        <dbReference type="ARBA" id="ARBA00022980"/>
    </source>
</evidence>
<evidence type="ECO:0000256" key="6">
    <source>
        <dbReference type="ARBA" id="ARBA00035170"/>
    </source>
</evidence>
<dbReference type="PANTHER" id="PTHR21011:SF1">
    <property type="entry name" value="SMALL RIBOSOMAL SUBUNIT PROTEIN BS6M"/>
    <property type="match status" value="1"/>
</dbReference>
<sequence>MLYELIGIVRPGKINEVKEIAKVAGTIVLSSGGVVRGVTNWGIYQLPTPYRKHQASYSSGHHFIMRFDSSARTQHAIRRTMGLDPRLLRFSVVKLGSKLEEIADVPGIAPWGRNVEDKRSFYDLHNH</sequence>
<dbReference type="SUPFAM" id="SSF54995">
    <property type="entry name" value="Ribosomal protein S6"/>
    <property type="match status" value="1"/>
</dbReference>
<reference evidence="8" key="1">
    <citation type="journal article" date="2020" name="Stud. Mycol.">
        <title>101 Dothideomycetes genomes: a test case for predicting lifestyles and emergence of pathogens.</title>
        <authorList>
            <person name="Haridas S."/>
            <person name="Albert R."/>
            <person name="Binder M."/>
            <person name="Bloem J."/>
            <person name="Labutti K."/>
            <person name="Salamov A."/>
            <person name="Andreopoulos B."/>
            <person name="Baker S."/>
            <person name="Barry K."/>
            <person name="Bills G."/>
            <person name="Bluhm B."/>
            <person name="Cannon C."/>
            <person name="Castanera R."/>
            <person name="Culley D."/>
            <person name="Daum C."/>
            <person name="Ezra D."/>
            <person name="Gonzalez J."/>
            <person name="Henrissat B."/>
            <person name="Kuo A."/>
            <person name="Liang C."/>
            <person name="Lipzen A."/>
            <person name="Lutzoni F."/>
            <person name="Magnuson J."/>
            <person name="Mondo S."/>
            <person name="Nolan M."/>
            <person name="Ohm R."/>
            <person name="Pangilinan J."/>
            <person name="Park H.-J."/>
            <person name="Ramirez L."/>
            <person name="Alfaro M."/>
            <person name="Sun H."/>
            <person name="Tritt A."/>
            <person name="Yoshinaga Y."/>
            <person name="Zwiers L.-H."/>
            <person name="Turgeon B."/>
            <person name="Goodwin S."/>
            <person name="Spatafora J."/>
            <person name="Crous P."/>
            <person name="Grigoriev I."/>
        </authorList>
    </citation>
    <scope>NUCLEOTIDE SEQUENCE</scope>
    <source>
        <strain evidence="8">CBS 121410</strain>
    </source>
</reference>
<organism evidence="8 9">
    <name type="scientific">Saccharata proteae CBS 121410</name>
    <dbReference type="NCBI Taxonomy" id="1314787"/>
    <lineage>
        <taxon>Eukaryota</taxon>
        <taxon>Fungi</taxon>
        <taxon>Dikarya</taxon>
        <taxon>Ascomycota</taxon>
        <taxon>Pezizomycotina</taxon>
        <taxon>Dothideomycetes</taxon>
        <taxon>Dothideomycetes incertae sedis</taxon>
        <taxon>Botryosphaeriales</taxon>
        <taxon>Saccharataceae</taxon>
        <taxon>Saccharata</taxon>
    </lineage>
</organism>
<keyword evidence="3 8" id="KW-0689">Ribosomal protein</keyword>
<evidence type="ECO:0000256" key="1">
    <source>
        <dbReference type="ARBA" id="ARBA00004173"/>
    </source>
</evidence>
<dbReference type="NCBIfam" id="TIGR00166">
    <property type="entry name" value="S6"/>
    <property type="match status" value="1"/>
</dbReference>
<dbReference type="GO" id="GO:0070181">
    <property type="term" value="F:small ribosomal subunit rRNA binding"/>
    <property type="evidence" value="ECO:0007669"/>
    <property type="project" value="TreeGrafter"/>
</dbReference>
<dbReference type="InterPro" id="IPR000529">
    <property type="entry name" value="Ribosomal_bS6"/>
</dbReference>
<dbReference type="GO" id="GO:0005763">
    <property type="term" value="C:mitochondrial small ribosomal subunit"/>
    <property type="evidence" value="ECO:0007669"/>
    <property type="project" value="TreeGrafter"/>
</dbReference>
<proteinExistence type="inferred from homology"/>
<dbReference type="AlphaFoldDB" id="A0A9P4HXZ5"/>
<dbReference type="GO" id="GO:0006412">
    <property type="term" value="P:translation"/>
    <property type="evidence" value="ECO:0007669"/>
    <property type="project" value="InterPro"/>
</dbReference>
<evidence type="ECO:0000256" key="2">
    <source>
        <dbReference type="ARBA" id="ARBA00009512"/>
    </source>
</evidence>
<dbReference type="Proteomes" id="UP000799776">
    <property type="component" value="Unassembled WGS sequence"/>
</dbReference>
<dbReference type="GO" id="GO:0003735">
    <property type="term" value="F:structural constituent of ribosome"/>
    <property type="evidence" value="ECO:0007669"/>
    <property type="project" value="InterPro"/>
</dbReference>
<comment type="function">
    <text evidence="7">Component of the mitochondrial ribosome (mitoribosome), a dedicated translation machinery responsible for the synthesis of mitochondrial genome-encoded proteins, including at least some of the essential transmembrane subunits of the mitochondrial respiratory chain. The mitoribosomes are attached to the mitochondrial inner membrane and translation products are cotranslationally integrated into the membrane.</text>
</comment>
<gene>
    <name evidence="8" type="ORF">K490DRAFT_73396</name>
</gene>
<evidence type="ECO:0000256" key="5">
    <source>
        <dbReference type="ARBA" id="ARBA00023274"/>
    </source>
</evidence>
<comment type="caution">
    <text evidence="8">The sequence shown here is derived from an EMBL/GenBank/DDBJ whole genome shotgun (WGS) entry which is preliminary data.</text>
</comment>
<comment type="subcellular location">
    <subcellularLocation>
        <location evidence="1">Mitochondrion</location>
    </subcellularLocation>
</comment>
<dbReference type="Pfam" id="PF01250">
    <property type="entry name" value="Ribosomal_S6"/>
    <property type="match status" value="1"/>
</dbReference>
<dbReference type="CDD" id="cd15465">
    <property type="entry name" value="bS6_mito"/>
    <property type="match status" value="1"/>
</dbReference>
<comment type="similarity">
    <text evidence="2">Belongs to the bacterial ribosomal protein bS6 family.</text>
</comment>
<keyword evidence="9" id="KW-1185">Reference proteome</keyword>